<dbReference type="GO" id="GO:0020037">
    <property type="term" value="F:heme binding"/>
    <property type="evidence" value="ECO:0007669"/>
    <property type="project" value="InterPro"/>
</dbReference>
<proteinExistence type="predicted"/>
<evidence type="ECO:0000256" key="6">
    <source>
        <dbReference type="PROSITE-ProRule" id="PRU00433"/>
    </source>
</evidence>
<evidence type="ECO:0000256" key="3">
    <source>
        <dbReference type="ARBA" id="ARBA00022723"/>
    </source>
</evidence>
<reference evidence="9 10" key="1">
    <citation type="submission" date="2016-12" db="EMBL/GenBank/DDBJ databases">
        <authorList>
            <person name="Song W.-J."/>
            <person name="Kurnit D.M."/>
        </authorList>
    </citation>
    <scope>NUCLEOTIDE SEQUENCE [LARGE SCALE GENOMIC DNA]</scope>
    <source>
        <strain evidence="9 10">DSM 19599</strain>
    </source>
</reference>
<feature type="domain" description="Cytochrome c" evidence="8">
    <location>
        <begin position="71"/>
        <end position="175"/>
    </location>
</feature>
<feature type="region of interest" description="Disordered" evidence="7">
    <location>
        <begin position="176"/>
        <end position="219"/>
    </location>
</feature>
<dbReference type="STRING" id="1123029.SAMN02745172_01273"/>
<dbReference type="PROSITE" id="PS51007">
    <property type="entry name" value="CYTC"/>
    <property type="match status" value="1"/>
</dbReference>
<dbReference type="PRINTS" id="PR00604">
    <property type="entry name" value="CYTCHRMECIAB"/>
</dbReference>
<evidence type="ECO:0000259" key="8">
    <source>
        <dbReference type="PROSITE" id="PS51007"/>
    </source>
</evidence>
<feature type="compositionally biased region" description="Low complexity" evidence="7">
    <location>
        <begin position="187"/>
        <end position="219"/>
    </location>
</feature>
<evidence type="ECO:0000256" key="7">
    <source>
        <dbReference type="SAM" id="MobiDB-lite"/>
    </source>
</evidence>
<keyword evidence="2 6" id="KW-0349">Heme</keyword>
<sequence length="219" mass="22321">MIDSFEMNKMAGAVLGTLVFAMGIGVLSDVIFHRAPPAKPGYEIAVAETPAAGESAPAEPQVPLPVLLAKANVTAGEAQAKKCQACHSLEKGGPNKVGPDLWSVVGRPVGEHAGFAYSAGMTKFSDGGKQHWTFENLFHFIAAPKTFVPGTAMGFAGIKKDQDRADLLAYLRTLADNPEPLPPVEDAGAAGAAPNGSAPSGGNAPANGAPAEGQPAPAQ</sequence>
<dbReference type="GO" id="GO:0009055">
    <property type="term" value="F:electron transfer activity"/>
    <property type="evidence" value="ECO:0007669"/>
    <property type="project" value="InterPro"/>
</dbReference>
<dbReference type="GO" id="GO:0046872">
    <property type="term" value="F:metal ion binding"/>
    <property type="evidence" value="ECO:0007669"/>
    <property type="project" value="UniProtKB-KW"/>
</dbReference>
<dbReference type="Proteomes" id="UP000186406">
    <property type="component" value="Unassembled WGS sequence"/>
</dbReference>
<evidence type="ECO:0000313" key="9">
    <source>
        <dbReference type="EMBL" id="SHO63106.1"/>
    </source>
</evidence>
<dbReference type="InterPro" id="IPR002327">
    <property type="entry name" value="Cyt_c_1A/1B"/>
</dbReference>
<name>A0A1M7ZEJ7_9HYPH</name>
<dbReference type="Pfam" id="PF00034">
    <property type="entry name" value="Cytochrom_C"/>
    <property type="match status" value="1"/>
</dbReference>
<dbReference type="SUPFAM" id="SSF46626">
    <property type="entry name" value="Cytochrome c"/>
    <property type="match status" value="1"/>
</dbReference>
<evidence type="ECO:0000256" key="2">
    <source>
        <dbReference type="ARBA" id="ARBA00022617"/>
    </source>
</evidence>
<protein>
    <submittedName>
        <fullName evidence="9">Cytochrome c</fullName>
    </submittedName>
</protein>
<keyword evidence="5 6" id="KW-0408">Iron</keyword>
<dbReference type="PANTHER" id="PTHR11961">
    <property type="entry name" value="CYTOCHROME C"/>
    <property type="match status" value="1"/>
</dbReference>
<keyword evidence="1" id="KW-0813">Transport</keyword>
<accession>A0A1M7ZEJ7</accession>
<dbReference type="AlphaFoldDB" id="A0A1M7ZEJ7"/>
<dbReference type="Gene3D" id="1.10.760.10">
    <property type="entry name" value="Cytochrome c-like domain"/>
    <property type="match status" value="1"/>
</dbReference>
<keyword evidence="4" id="KW-0249">Electron transport</keyword>
<evidence type="ECO:0000256" key="4">
    <source>
        <dbReference type="ARBA" id="ARBA00022982"/>
    </source>
</evidence>
<keyword evidence="3 6" id="KW-0479">Metal-binding</keyword>
<evidence type="ECO:0000256" key="5">
    <source>
        <dbReference type="ARBA" id="ARBA00023004"/>
    </source>
</evidence>
<gene>
    <name evidence="9" type="ORF">SAMN02745172_01273</name>
</gene>
<evidence type="ECO:0000256" key="1">
    <source>
        <dbReference type="ARBA" id="ARBA00022448"/>
    </source>
</evidence>
<keyword evidence="10" id="KW-1185">Reference proteome</keyword>
<dbReference type="InterPro" id="IPR009056">
    <property type="entry name" value="Cyt_c-like_dom"/>
</dbReference>
<dbReference type="InterPro" id="IPR036909">
    <property type="entry name" value="Cyt_c-like_dom_sf"/>
</dbReference>
<organism evidence="9 10">
    <name type="scientific">Pseudoxanthobacter soli DSM 19599</name>
    <dbReference type="NCBI Taxonomy" id="1123029"/>
    <lineage>
        <taxon>Bacteria</taxon>
        <taxon>Pseudomonadati</taxon>
        <taxon>Pseudomonadota</taxon>
        <taxon>Alphaproteobacteria</taxon>
        <taxon>Hyphomicrobiales</taxon>
        <taxon>Segnochrobactraceae</taxon>
        <taxon>Pseudoxanthobacter</taxon>
    </lineage>
</organism>
<evidence type="ECO:0000313" key="10">
    <source>
        <dbReference type="Proteomes" id="UP000186406"/>
    </source>
</evidence>
<dbReference type="EMBL" id="FRXO01000002">
    <property type="protein sequence ID" value="SHO63106.1"/>
    <property type="molecule type" value="Genomic_DNA"/>
</dbReference>